<evidence type="ECO:0000256" key="7">
    <source>
        <dbReference type="ARBA" id="ARBA00022794"/>
    </source>
</evidence>
<evidence type="ECO:0000256" key="10">
    <source>
        <dbReference type="ARBA" id="ARBA00023273"/>
    </source>
</evidence>
<comment type="subcellular location">
    <subcellularLocation>
        <location evidence="2">Cytoplasm</location>
        <location evidence="2">Cytoskeleton</location>
        <location evidence="2">Cilium basal body</location>
    </subcellularLocation>
    <subcellularLocation>
        <location evidence="1">Cytoplasm</location>
        <location evidence="1">Cytoskeleton</location>
        <location evidence="1">Microtubule organizing center</location>
        <location evidence="1">Centrosome</location>
        <location evidence="1">Centriole</location>
    </subcellularLocation>
    <subcellularLocation>
        <location evidence="3">Cytoplasm</location>
        <location evidence="3">Cytoskeleton</location>
        <location evidence="3">Spindle</location>
    </subcellularLocation>
</comment>
<evidence type="ECO:0000256" key="4">
    <source>
        <dbReference type="ARBA" id="ARBA00009371"/>
    </source>
</evidence>
<dbReference type="OrthoDB" id="2163581at2759"/>
<dbReference type="AlphaFoldDB" id="A0A024GVH2"/>
<keyword evidence="12" id="KW-1185">Reference proteome</keyword>
<dbReference type="STRING" id="65357.A0A024GVH2"/>
<dbReference type="PANTHER" id="PTHR31539">
    <property type="entry name" value="CENTROSOMAL PROTEIN OF 19K CEP19"/>
    <property type="match status" value="1"/>
</dbReference>
<keyword evidence="7" id="KW-0970">Cilium biogenesis/degradation</keyword>
<dbReference type="GO" id="GO:0034454">
    <property type="term" value="P:microtubule anchoring at centrosome"/>
    <property type="evidence" value="ECO:0007669"/>
    <property type="project" value="TreeGrafter"/>
</dbReference>
<dbReference type="Proteomes" id="UP000053237">
    <property type="component" value="Unassembled WGS sequence"/>
</dbReference>
<protein>
    <recommendedName>
        <fullName evidence="5">Centrosomal protein of 19 kDa</fullName>
    </recommendedName>
</protein>
<keyword evidence="10" id="KW-0966">Cell projection</keyword>
<evidence type="ECO:0000256" key="6">
    <source>
        <dbReference type="ARBA" id="ARBA00022490"/>
    </source>
</evidence>
<evidence type="ECO:0000256" key="5">
    <source>
        <dbReference type="ARBA" id="ARBA00022015"/>
    </source>
</evidence>
<evidence type="ECO:0000313" key="11">
    <source>
        <dbReference type="EMBL" id="CCI50377.1"/>
    </source>
</evidence>
<evidence type="ECO:0000256" key="8">
    <source>
        <dbReference type="ARBA" id="ARBA00023069"/>
    </source>
</evidence>
<comment type="similarity">
    <text evidence="4">Belongs to the CEP19 family.</text>
</comment>
<dbReference type="GO" id="GO:0097712">
    <property type="term" value="P:vesicle targeting, trans-Golgi to periciliary membrane compartment"/>
    <property type="evidence" value="ECO:0007669"/>
    <property type="project" value="TreeGrafter"/>
</dbReference>
<evidence type="ECO:0000313" key="12">
    <source>
        <dbReference type="Proteomes" id="UP000053237"/>
    </source>
</evidence>
<dbReference type="GO" id="GO:0036064">
    <property type="term" value="C:ciliary basal body"/>
    <property type="evidence" value="ECO:0007669"/>
    <property type="project" value="TreeGrafter"/>
</dbReference>
<gene>
    <name evidence="11" type="ORF">BN9_120660</name>
</gene>
<evidence type="ECO:0000256" key="3">
    <source>
        <dbReference type="ARBA" id="ARBA00004186"/>
    </source>
</evidence>
<sequence length="170" mass="19554">MRLLTQRLALQYRPPMLVIEYAVLSECGSKKLYQHDISLEVPLRCIYDMSESLNAGAGIASLADKLRVEHAHVCGHGQISTQQLVRMLKMLYNAFAEEIDSEKNRSRQLTPELPCADYNTVSEAQLVFVKKRMDTAFQRHEVRPGDDNYVYDKRIVYDSVQTPSDWDDEI</sequence>
<proteinExistence type="inferred from homology"/>
<accession>A0A024GVH2</accession>
<name>A0A024GVH2_9STRA</name>
<reference evidence="11 12" key="1">
    <citation type="submission" date="2012-05" db="EMBL/GenBank/DDBJ databases">
        <title>Recombination and specialization in a pathogen metapopulation.</title>
        <authorList>
            <person name="Gardiner A."/>
            <person name="Kemen E."/>
            <person name="Schultz-Larsen T."/>
            <person name="MacLean D."/>
            <person name="Van Oosterhout C."/>
            <person name="Jones J.D.G."/>
        </authorList>
    </citation>
    <scope>NUCLEOTIDE SEQUENCE [LARGE SCALE GENOMIC DNA]</scope>
    <source>
        <strain evidence="11 12">Ac Nc2</strain>
    </source>
</reference>
<keyword evidence="9" id="KW-0206">Cytoskeleton</keyword>
<evidence type="ECO:0000256" key="2">
    <source>
        <dbReference type="ARBA" id="ARBA00004120"/>
    </source>
</evidence>
<comment type="caution">
    <text evidence="11">The sequence shown here is derived from an EMBL/GenBank/DDBJ whole genome shotgun (WGS) entry which is preliminary data.</text>
</comment>
<evidence type="ECO:0000256" key="9">
    <source>
        <dbReference type="ARBA" id="ARBA00023212"/>
    </source>
</evidence>
<dbReference type="Pfam" id="PF14933">
    <property type="entry name" value="CEP19"/>
    <property type="match status" value="1"/>
</dbReference>
<dbReference type="PANTHER" id="PTHR31539:SF1">
    <property type="entry name" value="CENTROSOMAL PROTEIN OF 19 KDA"/>
    <property type="match status" value="1"/>
</dbReference>
<keyword evidence="8" id="KW-0969">Cilium</keyword>
<organism evidence="11 12">
    <name type="scientific">Albugo candida</name>
    <dbReference type="NCBI Taxonomy" id="65357"/>
    <lineage>
        <taxon>Eukaryota</taxon>
        <taxon>Sar</taxon>
        <taxon>Stramenopiles</taxon>
        <taxon>Oomycota</taxon>
        <taxon>Peronosporomycetes</taxon>
        <taxon>Albuginales</taxon>
        <taxon>Albuginaceae</taxon>
        <taxon>Albugo</taxon>
    </lineage>
</organism>
<dbReference type="InterPro" id="IPR029412">
    <property type="entry name" value="CEP19"/>
</dbReference>
<dbReference type="GO" id="GO:0005814">
    <property type="term" value="C:centriole"/>
    <property type="evidence" value="ECO:0007669"/>
    <property type="project" value="UniProtKB-SubCell"/>
</dbReference>
<dbReference type="EMBL" id="CAIX01000468">
    <property type="protein sequence ID" value="CCI50377.1"/>
    <property type="molecule type" value="Genomic_DNA"/>
</dbReference>
<dbReference type="GO" id="GO:0000922">
    <property type="term" value="C:spindle pole"/>
    <property type="evidence" value="ECO:0007669"/>
    <property type="project" value="TreeGrafter"/>
</dbReference>
<dbReference type="InParanoid" id="A0A024GVH2"/>
<keyword evidence="6" id="KW-0963">Cytoplasm</keyword>
<evidence type="ECO:0000256" key="1">
    <source>
        <dbReference type="ARBA" id="ARBA00004114"/>
    </source>
</evidence>